<dbReference type="InterPro" id="IPR003851">
    <property type="entry name" value="Znf_Dof"/>
</dbReference>
<feature type="compositionally biased region" description="Polar residues" evidence="10">
    <location>
        <begin position="94"/>
        <end position="117"/>
    </location>
</feature>
<dbReference type="PANTHER" id="PTHR31992">
    <property type="entry name" value="DOF ZINC FINGER PROTEIN DOF1.4-RELATED"/>
    <property type="match status" value="1"/>
</dbReference>
<protein>
    <recommendedName>
        <fullName evidence="9">Dof zinc finger protein</fullName>
    </recommendedName>
</protein>
<keyword evidence="2 8" id="KW-0863">Zinc-finger</keyword>
<keyword evidence="4 9" id="KW-0805">Transcription regulation</keyword>
<dbReference type="EnsemblPlants" id="Kaladp0863s0030.1.v1.1">
    <property type="protein sequence ID" value="Kaladp0863s0030.1.v1.1.CDS.1"/>
    <property type="gene ID" value="Kaladp0863s0030.v1.1"/>
</dbReference>
<dbReference type="AlphaFoldDB" id="A0A7N0VJ96"/>
<dbReference type="PROSITE" id="PS50884">
    <property type="entry name" value="ZF_DOF_2"/>
    <property type="match status" value="1"/>
</dbReference>
<accession>A0A7N0VJ96</accession>
<dbReference type="GO" id="GO:0003677">
    <property type="term" value="F:DNA binding"/>
    <property type="evidence" value="ECO:0007669"/>
    <property type="project" value="UniProtKB-UniRule"/>
</dbReference>
<evidence type="ECO:0000256" key="1">
    <source>
        <dbReference type="ARBA" id="ARBA00022723"/>
    </source>
</evidence>
<keyword evidence="13" id="KW-1185">Reference proteome</keyword>
<dbReference type="GO" id="GO:0005634">
    <property type="term" value="C:nucleus"/>
    <property type="evidence" value="ECO:0007669"/>
    <property type="project" value="UniProtKB-SubCell"/>
</dbReference>
<dbReference type="PROSITE" id="PS01361">
    <property type="entry name" value="ZF_DOF_1"/>
    <property type="match status" value="1"/>
</dbReference>
<keyword evidence="6 9" id="KW-0804">Transcription</keyword>
<evidence type="ECO:0000256" key="7">
    <source>
        <dbReference type="ARBA" id="ARBA00023242"/>
    </source>
</evidence>
<proteinExistence type="predicted"/>
<evidence type="ECO:0000313" key="13">
    <source>
        <dbReference type="Proteomes" id="UP000594263"/>
    </source>
</evidence>
<keyword evidence="5 8" id="KW-0238">DNA-binding</keyword>
<feature type="region of interest" description="Disordered" evidence="10">
    <location>
        <begin position="65"/>
        <end position="117"/>
    </location>
</feature>
<evidence type="ECO:0000259" key="11">
    <source>
        <dbReference type="PROSITE" id="PS50884"/>
    </source>
</evidence>
<organism evidence="12 13">
    <name type="scientific">Kalanchoe fedtschenkoi</name>
    <name type="common">Lavender scallops</name>
    <name type="synonym">South American air plant</name>
    <dbReference type="NCBI Taxonomy" id="63787"/>
    <lineage>
        <taxon>Eukaryota</taxon>
        <taxon>Viridiplantae</taxon>
        <taxon>Streptophyta</taxon>
        <taxon>Embryophyta</taxon>
        <taxon>Tracheophyta</taxon>
        <taxon>Spermatophyta</taxon>
        <taxon>Magnoliopsida</taxon>
        <taxon>eudicotyledons</taxon>
        <taxon>Gunneridae</taxon>
        <taxon>Pentapetalae</taxon>
        <taxon>Saxifragales</taxon>
        <taxon>Crassulaceae</taxon>
        <taxon>Kalanchoe</taxon>
    </lineage>
</organism>
<evidence type="ECO:0000256" key="5">
    <source>
        <dbReference type="ARBA" id="ARBA00023125"/>
    </source>
</evidence>
<feature type="domain" description="Dof-type" evidence="11">
    <location>
        <begin position="15"/>
        <end position="69"/>
    </location>
</feature>
<dbReference type="Gramene" id="Kaladp0863s0030.1.v1.1">
    <property type="protein sequence ID" value="Kaladp0863s0030.1.v1.1.CDS.1"/>
    <property type="gene ID" value="Kaladp0863s0030.v1.1"/>
</dbReference>
<dbReference type="Pfam" id="PF02701">
    <property type="entry name" value="Zn_ribbon_Dof"/>
    <property type="match status" value="1"/>
</dbReference>
<dbReference type="InterPro" id="IPR045174">
    <property type="entry name" value="Dof"/>
</dbReference>
<evidence type="ECO:0000256" key="9">
    <source>
        <dbReference type="RuleBase" id="RU369094"/>
    </source>
</evidence>
<evidence type="ECO:0000256" key="10">
    <source>
        <dbReference type="SAM" id="MobiDB-lite"/>
    </source>
</evidence>
<feature type="compositionally biased region" description="Low complexity" evidence="10">
    <location>
        <begin position="70"/>
        <end position="89"/>
    </location>
</feature>
<evidence type="ECO:0000256" key="6">
    <source>
        <dbReference type="ARBA" id="ARBA00023163"/>
    </source>
</evidence>
<evidence type="ECO:0000256" key="8">
    <source>
        <dbReference type="PROSITE-ProRule" id="PRU00071"/>
    </source>
</evidence>
<reference evidence="12" key="1">
    <citation type="submission" date="2021-01" db="UniProtKB">
        <authorList>
            <consortium name="EnsemblPlants"/>
        </authorList>
    </citation>
    <scope>IDENTIFICATION</scope>
</reference>
<comment type="subcellular location">
    <subcellularLocation>
        <location evidence="8 9">Nucleus</location>
    </subcellularLocation>
</comment>
<keyword evidence="7 8" id="KW-0539">Nucleus</keyword>
<evidence type="ECO:0000256" key="2">
    <source>
        <dbReference type="ARBA" id="ARBA00022771"/>
    </source>
</evidence>
<evidence type="ECO:0000256" key="4">
    <source>
        <dbReference type="ARBA" id="ARBA00023015"/>
    </source>
</evidence>
<name>A0A7N0VJ96_KALFE</name>
<dbReference type="GO" id="GO:0008270">
    <property type="term" value="F:zinc ion binding"/>
    <property type="evidence" value="ECO:0007669"/>
    <property type="project" value="UniProtKB-KW"/>
</dbReference>
<dbReference type="PANTHER" id="PTHR31992:SF141">
    <property type="entry name" value="DOF ZINC FINGER PROTEIN DOF1.4"/>
    <property type="match status" value="1"/>
</dbReference>
<dbReference type="Proteomes" id="UP000594263">
    <property type="component" value="Unplaced"/>
</dbReference>
<keyword evidence="1 9" id="KW-0479">Metal-binding</keyword>
<sequence length="201" mass="21876">MQDPYFSQFPEHEILKCPRCDSSNTKFCYYNNYNLSQPRHYCKNCKRYWTKGGTLRNIPVGGASRKITKRSSSATTTAFLSSSSPSNSKRATRTAATDQPVPVTSSAPAGLSSQQQQFVGSSAAHLMDSTYPRMGVSGFEQMGVAGDHQTGVSVRLADPKVESDEMRFGGLESGDMNSWSGSINEWPDLAIYTSPGGSGFQ</sequence>
<evidence type="ECO:0000256" key="3">
    <source>
        <dbReference type="ARBA" id="ARBA00022833"/>
    </source>
</evidence>
<comment type="function">
    <text evidence="9">Transcription factor that binds specifically to a 5'-AA[AG]G-3' consensus core sequence.</text>
</comment>
<keyword evidence="3 9" id="KW-0862">Zinc</keyword>
<dbReference type="GO" id="GO:0003700">
    <property type="term" value="F:DNA-binding transcription factor activity"/>
    <property type="evidence" value="ECO:0007669"/>
    <property type="project" value="UniProtKB-UniRule"/>
</dbReference>
<evidence type="ECO:0000313" key="12">
    <source>
        <dbReference type="EnsemblPlants" id="Kaladp0863s0030.1.v1.1.CDS.1"/>
    </source>
</evidence>